<reference evidence="6 7" key="1">
    <citation type="journal article" date="2011" name="Cell">
        <title>The monarch butterfly genome yields insights into long-distance migration.</title>
        <authorList>
            <person name="Zhan S."/>
            <person name="Merlin C."/>
            <person name="Boore J.L."/>
            <person name="Reppert S.M."/>
        </authorList>
    </citation>
    <scope>NUCLEOTIDE SEQUENCE [LARGE SCALE GENOMIC DNA]</scope>
    <source>
        <strain evidence="6">F-2</strain>
    </source>
</reference>
<dbReference type="Pfam" id="PF02410">
    <property type="entry name" value="RsfS"/>
    <property type="match status" value="1"/>
</dbReference>
<comment type="function">
    <text evidence="4">Required for normal mitochondrial ribosome function and mitochondrial translation. May play a role in ribosome biogenesis by preventing premature association of the 28S and 39S ribosomal subunits. Interacts with mitochondrial ribosomal protein uL14m (MRPL14), probably blocking formation of intersubunit bridge B8, preventing association of the 28S and 39S ribosomal subunits. Addition to isolated mitochondrial ribosomal subunits partially inhibits translation, probably by interfering with the association of the 28S and 39S ribosomal subunits and the formation of functional ribosomes. May also participate in the assembly and/or regulation of the stability of the large subunit of the mitochondrial ribosome. May function as a ribosomal silencing factor.</text>
</comment>
<dbReference type="FunCoup" id="A0A212F615">
    <property type="interactions" value="547"/>
</dbReference>
<protein>
    <recommendedName>
        <fullName evidence="5">Mitochondrial assembly of ribosomal large subunit protein 1</fullName>
    </recommendedName>
</protein>
<dbReference type="Gene3D" id="3.30.460.10">
    <property type="entry name" value="Beta Polymerase, domain 2"/>
    <property type="match status" value="1"/>
</dbReference>
<comment type="subcellular location">
    <subcellularLocation>
        <location evidence="1">Mitochondrion</location>
    </subcellularLocation>
</comment>
<comment type="caution">
    <text evidence="6">The sequence shown here is derived from an EMBL/GenBank/DDBJ whole genome shotgun (WGS) entry which is preliminary data.</text>
</comment>
<evidence type="ECO:0000313" key="7">
    <source>
        <dbReference type="Proteomes" id="UP000007151"/>
    </source>
</evidence>
<dbReference type="eggNOG" id="KOG3212">
    <property type="taxonomic scope" value="Eukaryota"/>
</dbReference>
<dbReference type="GO" id="GO:0005739">
    <property type="term" value="C:mitochondrion"/>
    <property type="evidence" value="ECO:0007669"/>
    <property type="project" value="UniProtKB-SubCell"/>
</dbReference>
<dbReference type="GO" id="GO:0043023">
    <property type="term" value="F:ribosomal large subunit binding"/>
    <property type="evidence" value="ECO:0007669"/>
    <property type="project" value="TreeGrafter"/>
</dbReference>
<name>A0A212F615_DANPL</name>
<dbReference type="OrthoDB" id="21330at2759"/>
<dbReference type="SUPFAM" id="SSF81301">
    <property type="entry name" value="Nucleotidyltransferase"/>
    <property type="match status" value="1"/>
</dbReference>
<evidence type="ECO:0000256" key="3">
    <source>
        <dbReference type="ARBA" id="ARBA00023128"/>
    </source>
</evidence>
<evidence type="ECO:0000256" key="2">
    <source>
        <dbReference type="ARBA" id="ARBA00010574"/>
    </source>
</evidence>
<dbReference type="PANTHER" id="PTHR21043:SF0">
    <property type="entry name" value="MITOCHONDRIAL ASSEMBLY OF RIBOSOMAL LARGE SUBUNIT PROTEIN 1"/>
    <property type="match status" value="1"/>
</dbReference>
<dbReference type="InterPro" id="IPR043519">
    <property type="entry name" value="NT_sf"/>
</dbReference>
<dbReference type="AlphaFoldDB" id="A0A212F615"/>
<gene>
    <name evidence="6" type="ORF">KGM_214129</name>
</gene>
<evidence type="ECO:0000313" key="6">
    <source>
        <dbReference type="EMBL" id="OWR49181.1"/>
    </source>
</evidence>
<dbReference type="NCBIfam" id="TIGR00090">
    <property type="entry name" value="rsfS_iojap_ybeB"/>
    <property type="match status" value="1"/>
</dbReference>
<dbReference type="HAMAP" id="MF_01477">
    <property type="entry name" value="Iojap_RsfS"/>
    <property type="match status" value="1"/>
</dbReference>
<dbReference type="Proteomes" id="UP000007151">
    <property type="component" value="Unassembled WGS sequence"/>
</dbReference>
<evidence type="ECO:0000256" key="4">
    <source>
        <dbReference type="ARBA" id="ARBA00053669"/>
    </source>
</evidence>
<dbReference type="GO" id="GO:0017148">
    <property type="term" value="P:negative regulation of translation"/>
    <property type="evidence" value="ECO:0007669"/>
    <property type="project" value="TreeGrafter"/>
</dbReference>
<dbReference type="STRING" id="278856.A0A212F615"/>
<accession>A0A212F615</accession>
<dbReference type="PANTHER" id="PTHR21043">
    <property type="entry name" value="IOJAP SUPERFAMILY ORTHOLOG"/>
    <property type="match status" value="1"/>
</dbReference>
<evidence type="ECO:0000256" key="1">
    <source>
        <dbReference type="ARBA" id="ARBA00004173"/>
    </source>
</evidence>
<comment type="similarity">
    <text evidence="2">Belongs to the Iojap/RsfS family.</text>
</comment>
<dbReference type="FunFam" id="3.30.460.10:FF:000018">
    <property type="entry name" value="Mitochondrial assembly of ribosomal large subunit 1"/>
    <property type="match status" value="1"/>
</dbReference>
<dbReference type="InterPro" id="IPR004394">
    <property type="entry name" value="Iojap/RsfS/C7orf30"/>
</dbReference>
<proteinExistence type="inferred from homology"/>
<keyword evidence="3" id="KW-0496">Mitochondrion</keyword>
<dbReference type="KEGG" id="dpl:KGM_214129"/>
<evidence type="ECO:0000256" key="5">
    <source>
        <dbReference type="ARBA" id="ARBA00073331"/>
    </source>
</evidence>
<dbReference type="EMBL" id="AGBW02010086">
    <property type="protein sequence ID" value="OWR49181.1"/>
    <property type="molecule type" value="Genomic_DNA"/>
</dbReference>
<organism evidence="6 7">
    <name type="scientific">Danaus plexippus plexippus</name>
    <dbReference type="NCBI Taxonomy" id="278856"/>
    <lineage>
        <taxon>Eukaryota</taxon>
        <taxon>Metazoa</taxon>
        <taxon>Ecdysozoa</taxon>
        <taxon>Arthropoda</taxon>
        <taxon>Hexapoda</taxon>
        <taxon>Insecta</taxon>
        <taxon>Pterygota</taxon>
        <taxon>Neoptera</taxon>
        <taxon>Endopterygota</taxon>
        <taxon>Lepidoptera</taxon>
        <taxon>Glossata</taxon>
        <taxon>Ditrysia</taxon>
        <taxon>Papilionoidea</taxon>
        <taxon>Nymphalidae</taxon>
        <taxon>Danainae</taxon>
        <taxon>Danaini</taxon>
        <taxon>Danaina</taxon>
        <taxon>Danaus</taxon>
        <taxon>Danaus</taxon>
    </lineage>
</organism>
<keyword evidence="7" id="KW-1185">Reference proteome</keyword>
<dbReference type="GO" id="GO:0090071">
    <property type="term" value="P:negative regulation of ribosome biogenesis"/>
    <property type="evidence" value="ECO:0007669"/>
    <property type="project" value="TreeGrafter"/>
</dbReference>
<sequence length="240" mass="27555">MFKSILSRTYNTIRKSTKLTPSLIQSQNVNRRNLYCGTCLQNPRNSKSNNQPSPAISNKYEVITEANSVVIENTAEEIYGETKYPIISDEFDGINLERGTNGVYEIEDLVELLQRENSKDIFVATVPEDIHYVQYICVVSARSKRHILALAEFIRKVYKKKCFKSDHIPRIEGKDSDEWVALDLGNIALHIFSEKTRKIYDLETLWSVGAEYDENITKSSEVVDLLENYSSYLKDLKPLS</sequence>